<keyword evidence="9" id="KW-1185">Reference proteome</keyword>
<comment type="cofactor">
    <cofactor evidence="1 6">
        <name>pyridoxal 5'-phosphate</name>
        <dbReference type="ChEBI" id="CHEBI:597326"/>
    </cofactor>
</comment>
<comment type="similarity">
    <text evidence="2 6">Belongs to the class-I pyridoxal-phosphate-dependent aminotransferase family.</text>
</comment>
<dbReference type="InterPro" id="IPR050596">
    <property type="entry name" value="AspAT/PAT-like"/>
</dbReference>
<dbReference type="Pfam" id="PF00155">
    <property type="entry name" value="Aminotran_1_2"/>
    <property type="match status" value="1"/>
</dbReference>
<evidence type="ECO:0000256" key="6">
    <source>
        <dbReference type="RuleBase" id="RU000481"/>
    </source>
</evidence>
<keyword evidence="4 6" id="KW-0808">Transferase</keyword>
<organism evidence="8 9">
    <name type="scientific">Dethiosulfovibrio salsuginis</name>
    <dbReference type="NCBI Taxonomy" id="561720"/>
    <lineage>
        <taxon>Bacteria</taxon>
        <taxon>Thermotogati</taxon>
        <taxon>Synergistota</taxon>
        <taxon>Synergistia</taxon>
        <taxon>Synergistales</taxon>
        <taxon>Dethiosulfovibrionaceae</taxon>
        <taxon>Dethiosulfovibrio</taxon>
    </lineage>
</organism>
<dbReference type="InterPro" id="IPR015421">
    <property type="entry name" value="PyrdxlP-dep_Trfase_major"/>
</dbReference>
<dbReference type="CDD" id="cd00609">
    <property type="entry name" value="AAT_like"/>
    <property type="match status" value="1"/>
</dbReference>
<dbReference type="PROSITE" id="PS00105">
    <property type="entry name" value="AA_TRANSFER_CLASS_1"/>
    <property type="match status" value="1"/>
</dbReference>
<protein>
    <recommendedName>
        <fullName evidence="6">Aminotransferase</fullName>
        <ecNumber evidence="6">2.6.1.-</ecNumber>
    </recommendedName>
</protein>
<dbReference type="EMBL" id="FXBB01000001">
    <property type="protein sequence ID" value="SMG12168.1"/>
    <property type="molecule type" value="Genomic_DNA"/>
</dbReference>
<evidence type="ECO:0000256" key="1">
    <source>
        <dbReference type="ARBA" id="ARBA00001933"/>
    </source>
</evidence>
<evidence type="ECO:0000256" key="4">
    <source>
        <dbReference type="ARBA" id="ARBA00022679"/>
    </source>
</evidence>
<accession>A0A1X7IC05</accession>
<dbReference type="GO" id="GO:0008483">
    <property type="term" value="F:transaminase activity"/>
    <property type="evidence" value="ECO:0007669"/>
    <property type="project" value="UniProtKB-KW"/>
</dbReference>
<dbReference type="FunFam" id="3.40.640.10:FF:000033">
    <property type="entry name" value="Aspartate aminotransferase"/>
    <property type="match status" value="1"/>
</dbReference>
<dbReference type="AlphaFoldDB" id="A0A1X7IC05"/>
<sequence>MILSERARRLEPSATLAVVAKAKAMKREGKPVISFGAGEPDFNSPESALRYGKEAMDAGHTHYTPGTGIPELREAVCSYYKDRFGLEYAPGDVVIGAGAKILLYEALSCIVDPGDEVIVFAPAWVSYVEQIRLCEGKEVIIDTSETGFIPDLDIVRKAITSRTRCIMINSPNNPTGAVYDEKTLKGLASLAVEHDITIIYDEIYEQLVYGKAKHHQIVALAPEARDNVIVVNGVSKAYAMTGWRIGYAMGPSKVMSKIGSLQGHLTSNPCSVAQYAALGALKEAHDDIVTMHGHFSARRELILKLLADMPLIKFVEPEGAFYVLMDVREALGKKQGDEVISDDISFCQRLLESSYVAMVPGSAFYAPGHIRVSYSNSTEDITEGMRRLKEFLESLA</sequence>
<dbReference type="Proteomes" id="UP000193355">
    <property type="component" value="Unassembled WGS sequence"/>
</dbReference>
<dbReference type="InterPro" id="IPR015422">
    <property type="entry name" value="PyrdxlP-dep_Trfase_small"/>
</dbReference>
<evidence type="ECO:0000259" key="7">
    <source>
        <dbReference type="Pfam" id="PF00155"/>
    </source>
</evidence>
<evidence type="ECO:0000256" key="2">
    <source>
        <dbReference type="ARBA" id="ARBA00007441"/>
    </source>
</evidence>
<keyword evidence="5" id="KW-0663">Pyridoxal phosphate</keyword>
<reference evidence="9" key="1">
    <citation type="submission" date="2017-04" db="EMBL/GenBank/DDBJ databases">
        <authorList>
            <person name="Varghese N."/>
            <person name="Submissions S."/>
        </authorList>
    </citation>
    <scope>NUCLEOTIDE SEQUENCE [LARGE SCALE GENOMIC DNA]</scope>
    <source>
        <strain evidence="9">USBA 82</strain>
    </source>
</reference>
<evidence type="ECO:0000256" key="5">
    <source>
        <dbReference type="ARBA" id="ARBA00022898"/>
    </source>
</evidence>
<dbReference type="GO" id="GO:0006520">
    <property type="term" value="P:amino acid metabolic process"/>
    <property type="evidence" value="ECO:0007669"/>
    <property type="project" value="InterPro"/>
</dbReference>
<dbReference type="Gene3D" id="3.40.640.10">
    <property type="entry name" value="Type I PLP-dependent aspartate aminotransferase-like (Major domain)"/>
    <property type="match status" value="1"/>
</dbReference>
<dbReference type="PANTHER" id="PTHR46383">
    <property type="entry name" value="ASPARTATE AMINOTRANSFERASE"/>
    <property type="match status" value="1"/>
</dbReference>
<dbReference type="Gene3D" id="3.90.1150.10">
    <property type="entry name" value="Aspartate Aminotransferase, domain 1"/>
    <property type="match status" value="1"/>
</dbReference>
<dbReference type="InterPro" id="IPR004839">
    <property type="entry name" value="Aminotransferase_I/II_large"/>
</dbReference>
<keyword evidence="3 6" id="KW-0032">Aminotransferase</keyword>
<dbReference type="SUPFAM" id="SSF53383">
    <property type="entry name" value="PLP-dependent transferases"/>
    <property type="match status" value="1"/>
</dbReference>
<evidence type="ECO:0000313" key="8">
    <source>
        <dbReference type="EMBL" id="SMG12168.1"/>
    </source>
</evidence>
<feature type="domain" description="Aminotransferase class I/classII large" evidence="7">
    <location>
        <begin position="31"/>
        <end position="388"/>
    </location>
</feature>
<dbReference type="RefSeq" id="WP_085543595.1">
    <property type="nucleotide sequence ID" value="NZ_FXBB01000001.1"/>
</dbReference>
<evidence type="ECO:0000313" key="9">
    <source>
        <dbReference type="Proteomes" id="UP000193355"/>
    </source>
</evidence>
<dbReference type="OrthoDB" id="9803354at2"/>
<dbReference type="PANTHER" id="PTHR46383:SF1">
    <property type="entry name" value="ASPARTATE AMINOTRANSFERASE"/>
    <property type="match status" value="1"/>
</dbReference>
<name>A0A1X7IC05_9BACT</name>
<dbReference type="EC" id="2.6.1.-" evidence="6"/>
<proteinExistence type="inferred from homology"/>
<dbReference type="InterPro" id="IPR015424">
    <property type="entry name" value="PyrdxlP-dep_Trfase"/>
</dbReference>
<dbReference type="InterPro" id="IPR004838">
    <property type="entry name" value="NHTrfase_class1_PyrdxlP-BS"/>
</dbReference>
<dbReference type="GO" id="GO:0030170">
    <property type="term" value="F:pyridoxal phosphate binding"/>
    <property type="evidence" value="ECO:0007669"/>
    <property type="project" value="InterPro"/>
</dbReference>
<gene>
    <name evidence="8" type="ORF">SAMN06275492_101322</name>
</gene>
<dbReference type="STRING" id="561720.SAMN06275492_101322"/>
<evidence type="ECO:0000256" key="3">
    <source>
        <dbReference type="ARBA" id="ARBA00022576"/>
    </source>
</evidence>